<feature type="compositionally biased region" description="Polar residues" evidence="1">
    <location>
        <begin position="366"/>
        <end position="377"/>
    </location>
</feature>
<proteinExistence type="predicted"/>
<gene>
    <name evidence="3" type="ORF">GCM10017567_27410</name>
</gene>
<evidence type="ECO:0000313" key="3">
    <source>
        <dbReference type="EMBL" id="GHG09017.1"/>
    </source>
</evidence>
<feature type="compositionally biased region" description="Pro residues" evidence="1">
    <location>
        <begin position="434"/>
        <end position="458"/>
    </location>
</feature>
<organism evidence="3 4">
    <name type="scientific">Amycolatopsis bullii</name>
    <dbReference type="NCBI Taxonomy" id="941987"/>
    <lineage>
        <taxon>Bacteria</taxon>
        <taxon>Bacillati</taxon>
        <taxon>Actinomycetota</taxon>
        <taxon>Actinomycetes</taxon>
        <taxon>Pseudonocardiales</taxon>
        <taxon>Pseudonocardiaceae</taxon>
        <taxon>Amycolatopsis</taxon>
    </lineage>
</organism>
<name>A0ABQ3K8Z2_9PSEU</name>
<reference evidence="4" key="1">
    <citation type="journal article" date="2019" name="Int. J. Syst. Evol. Microbiol.">
        <title>The Global Catalogue of Microorganisms (GCM) 10K type strain sequencing project: providing services to taxonomists for standard genome sequencing and annotation.</title>
        <authorList>
            <consortium name="The Broad Institute Genomics Platform"/>
            <consortium name="The Broad Institute Genome Sequencing Center for Infectious Disease"/>
            <person name="Wu L."/>
            <person name="Ma J."/>
        </authorList>
    </citation>
    <scope>NUCLEOTIDE SEQUENCE [LARGE SCALE GENOMIC DNA]</scope>
    <source>
        <strain evidence="4">CGMCC 4.7680</strain>
    </source>
</reference>
<keyword evidence="4" id="KW-1185">Reference proteome</keyword>
<accession>A0ABQ3K8Z2</accession>
<evidence type="ECO:0008006" key="5">
    <source>
        <dbReference type="Google" id="ProtNLM"/>
    </source>
</evidence>
<feature type="transmembrane region" description="Helical" evidence="2">
    <location>
        <begin position="249"/>
        <end position="268"/>
    </location>
</feature>
<keyword evidence="2" id="KW-1133">Transmembrane helix</keyword>
<feature type="transmembrane region" description="Helical" evidence="2">
    <location>
        <begin position="162"/>
        <end position="181"/>
    </location>
</feature>
<keyword evidence="2" id="KW-0812">Transmembrane</keyword>
<evidence type="ECO:0000256" key="2">
    <source>
        <dbReference type="SAM" id="Phobius"/>
    </source>
</evidence>
<dbReference type="EMBL" id="BNAW01000008">
    <property type="protein sequence ID" value="GHG09017.1"/>
    <property type="molecule type" value="Genomic_DNA"/>
</dbReference>
<feature type="transmembrane region" description="Helical" evidence="2">
    <location>
        <begin position="12"/>
        <end position="45"/>
    </location>
</feature>
<feature type="transmembrane region" description="Helical" evidence="2">
    <location>
        <begin position="188"/>
        <end position="213"/>
    </location>
</feature>
<evidence type="ECO:0000313" key="4">
    <source>
        <dbReference type="Proteomes" id="UP000649955"/>
    </source>
</evidence>
<evidence type="ECO:0000256" key="1">
    <source>
        <dbReference type="SAM" id="MobiDB-lite"/>
    </source>
</evidence>
<feature type="transmembrane region" description="Helical" evidence="2">
    <location>
        <begin position="105"/>
        <end position="125"/>
    </location>
</feature>
<comment type="caution">
    <text evidence="3">The sequence shown here is derived from an EMBL/GenBank/DDBJ whole genome shotgun (WGS) entry which is preliminary data.</text>
</comment>
<keyword evidence="2" id="KW-0472">Membrane</keyword>
<feature type="transmembrane region" description="Helical" evidence="2">
    <location>
        <begin position="65"/>
        <end position="84"/>
    </location>
</feature>
<feature type="region of interest" description="Disordered" evidence="1">
    <location>
        <begin position="351"/>
        <end position="475"/>
    </location>
</feature>
<dbReference type="Proteomes" id="UP000649955">
    <property type="component" value="Unassembled WGS sequence"/>
</dbReference>
<protein>
    <recommendedName>
        <fullName evidence="5">TrbL/VirB6 plasmid conjugal transfer protein</fullName>
    </recommendedName>
</protein>
<feature type="transmembrane region" description="Helical" evidence="2">
    <location>
        <begin position="219"/>
        <end position="242"/>
    </location>
</feature>
<sequence length="475" mass="47990">MNPLDLLNKLGELAGGAIGAVAGGVLEPLMAATWAAALFILRTAFELVDQFSIFTVSTTDGPVSVLWPMTLWISGAIALGMFFWQIITTVARGGRGFLRLITGPLQYGIAVALTVSAVAAFLAAADGLTEAILSTGLRVGNFRDALNMTGFTDALSDEVKNVVLGLAGAFGVIPAGLGFAFEAVFREAAIYILVATIPVAAAGLVADATARWYWKVVRWGLVAIVMKPALAFVVVLAVAIVGGAQGLSGLLAGIGVLFVALCVPLVLFKLCAFIDPSADPQGVFRDKLSDAGLDSYGANSIIGRIAEAFGNKARQELRGNGANGEEDEGDGQEQANVDRFDQAAAEDDLSIASPDSSIGPPDATDDQNASGSANPTGAASGDASAVEKPGDGEESGADSAVETIVAPVAEAGGTGNTSMTGHVGDSGDDENLPPQDPPDDPGPPTPPAPKPPGGPPPDDGGGAAAGEAEEAAVLL</sequence>